<evidence type="ECO:0000256" key="6">
    <source>
        <dbReference type="ARBA" id="ARBA00022989"/>
    </source>
</evidence>
<keyword evidence="4 13" id="KW-0812">Transmembrane</keyword>
<dbReference type="InParanoid" id="W5MY85"/>
<dbReference type="PANTHER" id="PTHR26451:SF966">
    <property type="entry name" value="ODORANT RECEPTOR-RELATED"/>
    <property type="match status" value="1"/>
</dbReference>
<dbReference type="eggNOG" id="ENOG502QW4X">
    <property type="taxonomic scope" value="Eukaryota"/>
</dbReference>
<evidence type="ECO:0000256" key="7">
    <source>
        <dbReference type="ARBA" id="ARBA00023040"/>
    </source>
</evidence>
<keyword evidence="9" id="KW-1015">Disulfide bond</keyword>
<proteinExistence type="predicted"/>
<feature type="domain" description="G-protein coupled receptors family 1 profile" evidence="14">
    <location>
        <begin position="93"/>
        <end position="345"/>
    </location>
</feature>
<dbReference type="FunFam" id="1.20.1070.10:FF:000024">
    <property type="entry name" value="Olfactory receptor"/>
    <property type="match status" value="1"/>
</dbReference>
<keyword evidence="11" id="KW-0325">Glycoprotein</keyword>
<dbReference type="HOGENOM" id="CLU_012526_0_1_1"/>
<protein>
    <recommendedName>
        <fullName evidence="14">G-protein coupled receptors family 1 profile domain-containing protein</fullName>
    </recommendedName>
</protein>
<dbReference type="GO" id="GO:0005549">
    <property type="term" value="F:odorant binding"/>
    <property type="evidence" value="ECO:0000318"/>
    <property type="project" value="GO_Central"/>
</dbReference>
<keyword evidence="5" id="KW-0552">Olfaction</keyword>
<accession>W5MY85</accession>
<dbReference type="GO" id="GO:0050911">
    <property type="term" value="P:detection of chemical stimulus involved in sensory perception of smell"/>
    <property type="evidence" value="ECO:0000318"/>
    <property type="project" value="GO_Central"/>
</dbReference>
<evidence type="ECO:0000256" key="2">
    <source>
        <dbReference type="ARBA" id="ARBA00022475"/>
    </source>
</evidence>
<evidence type="ECO:0000256" key="5">
    <source>
        <dbReference type="ARBA" id="ARBA00022725"/>
    </source>
</evidence>
<dbReference type="PRINTS" id="PR00237">
    <property type="entry name" value="GPCRRHODOPSN"/>
</dbReference>
<organism evidence="15 16">
    <name type="scientific">Lepisosteus oculatus</name>
    <name type="common">Spotted gar</name>
    <dbReference type="NCBI Taxonomy" id="7918"/>
    <lineage>
        <taxon>Eukaryota</taxon>
        <taxon>Metazoa</taxon>
        <taxon>Chordata</taxon>
        <taxon>Craniata</taxon>
        <taxon>Vertebrata</taxon>
        <taxon>Euteleostomi</taxon>
        <taxon>Actinopterygii</taxon>
        <taxon>Neopterygii</taxon>
        <taxon>Holostei</taxon>
        <taxon>Semionotiformes</taxon>
        <taxon>Lepisosteidae</taxon>
        <taxon>Lepisosteus</taxon>
    </lineage>
</organism>
<name>W5MY85_LEPOC</name>
<evidence type="ECO:0000256" key="8">
    <source>
        <dbReference type="ARBA" id="ARBA00023136"/>
    </source>
</evidence>
<feature type="transmembrane region" description="Helical" evidence="13">
    <location>
        <begin position="257"/>
        <end position="282"/>
    </location>
</feature>
<keyword evidence="7" id="KW-0297">G-protein coupled receptor</keyword>
<feature type="transmembrane region" description="Helical" evidence="13">
    <location>
        <begin position="294"/>
        <end position="315"/>
    </location>
</feature>
<keyword evidence="2" id="KW-1003">Cell membrane</keyword>
<dbReference type="Ensembl" id="ENSLOCT00000013372.1">
    <property type="protein sequence ID" value="ENSLOCP00000013344.1"/>
    <property type="gene ID" value="ENSLOCG00000010885.1"/>
</dbReference>
<dbReference type="GO" id="GO:0004984">
    <property type="term" value="F:olfactory receptor activity"/>
    <property type="evidence" value="ECO:0000318"/>
    <property type="project" value="GO_Central"/>
</dbReference>
<evidence type="ECO:0000256" key="11">
    <source>
        <dbReference type="ARBA" id="ARBA00023180"/>
    </source>
</evidence>
<dbReference type="InterPro" id="IPR000725">
    <property type="entry name" value="Olfact_rcpt"/>
</dbReference>
<dbReference type="InterPro" id="IPR017452">
    <property type="entry name" value="GPCR_Rhodpsn_7TM"/>
</dbReference>
<dbReference type="Proteomes" id="UP000018468">
    <property type="component" value="Linkage group LG3"/>
</dbReference>
<dbReference type="InterPro" id="IPR000276">
    <property type="entry name" value="GPCR_Rhodpsn"/>
</dbReference>
<dbReference type="PROSITE" id="PS50262">
    <property type="entry name" value="G_PROTEIN_RECEP_F1_2"/>
    <property type="match status" value="1"/>
</dbReference>
<dbReference type="Pfam" id="PF13853">
    <property type="entry name" value="7tm_4"/>
    <property type="match status" value="1"/>
</dbReference>
<reference evidence="15" key="2">
    <citation type="submission" date="2025-08" db="UniProtKB">
        <authorList>
            <consortium name="Ensembl"/>
        </authorList>
    </citation>
    <scope>IDENTIFICATION</scope>
</reference>
<feature type="transmembrane region" description="Helical" evidence="13">
    <location>
        <begin position="193"/>
        <end position="215"/>
    </location>
</feature>
<dbReference type="GO" id="GO:0004930">
    <property type="term" value="F:G protein-coupled receptor activity"/>
    <property type="evidence" value="ECO:0007669"/>
    <property type="project" value="UniProtKB-KW"/>
</dbReference>
<keyword evidence="8 13" id="KW-0472">Membrane</keyword>
<dbReference type="PANTHER" id="PTHR26451">
    <property type="entry name" value="G_PROTEIN_RECEP_F1_2 DOMAIN-CONTAINING PROTEIN"/>
    <property type="match status" value="1"/>
</dbReference>
<dbReference type="EMBL" id="AHAT01039777">
    <property type="status" value="NOT_ANNOTATED_CDS"/>
    <property type="molecule type" value="Genomic_DNA"/>
</dbReference>
<evidence type="ECO:0000256" key="3">
    <source>
        <dbReference type="ARBA" id="ARBA00022606"/>
    </source>
</evidence>
<evidence type="ECO:0000256" key="1">
    <source>
        <dbReference type="ARBA" id="ARBA00004651"/>
    </source>
</evidence>
<sequence>MLQVSKCCYVNLFSYQRISYFVHFFCCSHTVRLSYKVLYMSDLFKVILNLSAMERNTTYSKPVGFLIVGFQNLQNSGYYFIFLAFIYLATLAANFFLMSIIWLSECLHTPKYVAVFNLSLVDVSISTALIPKCIDHFLFDSRFVLYEICLTQMFFVHCLHSMESFSLVIMAYERLVSICFPLRSSTMNTNSRMFFIIGFCWVFVFASNVISVFFITRLSYCKNIQQIQSYFCDHGPVFKEACSDNSANRAIASVYTVIFYILPLSFISISYMCIIAALSRIASAQGKWKAFKTCTAHLALVVIFFIPLLVTYLISWSNVLVDIETRILNTSLSATLPPLLNPIIYTLKTEEVMEQIKKHIRQRKTFPQSIQLTFSRELQF</sequence>
<evidence type="ECO:0000256" key="10">
    <source>
        <dbReference type="ARBA" id="ARBA00023170"/>
    </source>
</evidence>
<reference evidence="15" key="3">
    <citation type="submission" date="2025-09" db="UniProtKB">
        <authorList>
            <consortium name="Ensembl"/>
        </authorList>
    </citation>
    <scope>IDENTIFICATION</scope>
</reference>
<keyword evidence="16" id="KW-1185">Reference proteome</keyword>
<dbReference type="InterPro" id="IPR052921">
    <property type="entry name" value="GPCR1_Superfamily_Member"/>
</dbReference>
<dbReference type="GeneTree" id="ENSGT00950000182847"/>
<evidence type="ECO:0000256" key="9">
    <source>
        <dbReference type="ARBA" id="ARBA00023157"/>
    </source>
</evidence>
<dbReference type="GO" id="GO:0005886">
    <property type="term" value="C:plasma membrane"/>
    <property type="evidence" value="ECO:0007669"/>
    <property type="project" value="UniProtKB-SubCell"/>
</dbReference>
<keyword evidence="10" id="KW-0675">Receptor</keyword>
<comment type="subcellular location">
    <subcellularLocation>
        <location evidence="1">Cell membrane</location>
        <topology evidence="1">Multi-pass membrane protein</topology>
    </subcellularLocation>
</comment>
<dbReference type="OMA" id="VIMAYER"/>
<dbReference type="Gene3D" id="1.20.1070.10">
    <property type="entry name" value="Rhodopsin 7-helix transmembrane proteins"/>
    <property type="match status" value="1"/>
</dbReference>
<dbReference type="AlphaFoldDB" id="W5MY85"/>
<keyword evidence="12" id="KW-0807">Transducer</keyword>
<evidence type="ECO:0000256" key="13">
    <source>
        <dbReference type="SAM" id="Phobius"/>
    </source>
</evidence>
<reference evidence="16" key="1">
    <citation type="submission" date="2011-12" db="EMBL/GenBank/DDBJ databases">
        <title>The Draft Genome of Lepisosteus oculatus.</title>
        <authorList>
            <consortium name="The Broad Institute Genome Assembly &amp; Analysis Group"/>
            <consortium name="Computational R&amp;D Group"/>
            <consortium name="and Sequencing Platform"/>
            <person name="Di Palma F."/>
            <person name="Alfoldi J."/>
            <person name="Johnson J."/>
            <person name="Berlin A."/>
            <person name="Gnerre S."/>
            <person name="Jaffe D."/>
            <person name="MacCallum I."/>
            <person name="Young S."/>
            <person name="Walker B.J."/>
            <person name="Lander E.S."/>
            <person name="Lindblad-Toh K."/>
        </authorList>
    </citation>
    <scope>NUCLEOTIDE SEQUENCE [LARGE SCALE GENOMIC DNA]</scope>
</reference>
<evidence type="ECO:0000313" key="16">
    <source>
        <dbReference type="Proteomes" id="UP000018468"/>
    </source>
</evidence>
<evidence type="ECO:0000313" key="15">
    <source>
        <dbReference type="Ensembl" id="ENSLOCP00000013344.1"/>
    </source>
</evidence>
<feature type="transmembrane region" description="Helical" evidence="13">
    <location>
        <begin position="78"/>
        <end position="103"/>
    </location>
</feature>
<evidence type="ECO:0000256" key="12">
    <source>
        <dbReference type="ARBA" id="ARBA00023224"/>
    </source>
</evidence>
<evidence type="ECO:0000259" key="14">
    <source>
        <dbReference type="PROSITE" id="PS50262"/>
    </source>
</evidence>
<dbReference type="GO" id="GO:0016020">
    <property type="term" value="C:membrane"/>
    <property type="evidence" value="ECO:0000318"/>
    <property type="project" value="GO_Central"/>
</dbReference>
<keyword evidence="3" id="KW-0716">Sensory transduction</keyword>
<dbReference type="SUPFAM" id="SSF81321">
    <property type="entry name" value="Family A G protein-coupled receptor-like"/>
    <property type="match status" value="1"/>
</dbReference>
<keyword evidence="6 13" id="KW-1133">Transmembrane helix</keyword>
<dbReference type="PRINTS" id="PR00245">
    <property type="entry name" value="OLFACTORYR"/>
</dbReference>
<evidence type="ECO:0000256" key="4">
    <source>
        <dbReference type="ARBA" id="ARBA00022692"/>
    </source>
</evidence>